<feature type="domain" description="CUB" evidence="5">
    <location>
        <begin position="53"/>
        <end position="164"/>
    </location>
</feature>
<dbReference type="Proteomes" id="UP000887574">
    <property type="component" value="Unplaced"/>
</dbReference>
<feature type="disulfide bond" evidence="3">
    <location>
        <begin position="33"/>
        <end position="42"/>
    </location>
</feature>
<dbReference type="Gene3D" id="2.60.120.290">
    <property type="entry name" value="Spermadhesin, CUB domain"/>
    <property type="match status" value="1"/>
</dbReference>
<sequence>MINLRYCSRVCSRNLDCQAGGYTNPNNCSQCKCPDGYSGVTCQQVASSNRAACRGGELAAGTNGITITSPNVDSRADCYWRIRAPSNQRVELTVSRVNFPCRDACTSYVELKYRSDKTSTGARLCCGTPRRTIISENTEVVLIFHGEDSMPSGYQGFSISYRAVSPNTQPTTLTSTTDITGSTTTTTKTTTSSPTGSGSGEPAEWSDWAAWSICSVSCGGCGKKRRVRACYGGNQQCSGPAFELDKCGQQTCPISEKTTRCTGRLLMPCDLLAKLDFGTVLNAGLEINNDISKKNNSTSPTKPDSHLLDTPKNAATLRRIRRSLHHLRQKRFVVGDKQLDHKIYCEKRFTYNCPTSLLTISMDWKVSKDAQGQDDRLCCSGYYASKGQCYPK</sequence>
<keyword evidence="1" id="KW-0677">Repeat</keyword>
<protein>
    <submittedName>
        <fullName evidence="8">CUB domain-containing protein</fullName>
    </submittedName>
</protein>
<accession>A0A915DDI7</accession>
<evidence type="ECO:0000259" key="5">
    <source>
        <dbReference type="PROSITE" id="PS01180"/>
    </source>
</evidence>
<evidence type="ECO:0000256" key="1">
    <source>
        <dbReference type="ARBA" id="ARBA00022737"/>
    </source>
</evidence>
<feature type="domain" description="EGF-like" evidence="6">
    <location>
        <begin position="3"/>
        <end position="43"/>
    </location>
</feature>
<dbReference type="InterPro" id="IPR000859">
    <property type="entry name" value="CUB_dom"/>
</dbReference>
<dbReference type="SUPFAM" id="SSF49854">
    <property type="entry name" value="Spermadhesin, CUB domain"/>
    <property type="match status" value="1"/>
</dbReference>
<organism evidence="7 8">
    <name type="scientific">Ditylenchus dipsaci</name>
    <dbReference type="NCBI Taxonomy" id="166011"/>
    <lineage>
        <taxon>Eukaryota</taxon>
        <taxon>Metazoa</taxon>
        <taxon>Ecdysozoa</taxon>
        <taxon>Nematoda</taxon>
        <taxon>Chromadorea</taxon>
        <taxon>Rhabditida</taxon>
        <taxon>Tylenchina</taxon>
        <taxon>Tylenchomorpha</taxon>
        <taxon>Sphaerularioidea</taxon>
        <taxon>Anguinidae</taxon>
        <taxon>Anguininae</taxon>
        <taxon>Ditylenchus</taxon>
    </lineage>
</organism>
<feature type="disulfide bond" evidence="3">
    <location>
        <begin position="7"/>
        <end position="17"/>
    </location>
</feature>
<keyword evidence="3" id="KW-0245">EGF-like domain</keyword>
<dbReference type="WBParaSite" id="jg18478">
    <property type="protein sequence ID" value="jg18478"/>
    <property type="gene ID" value="jg18478"/>
</dbReference>
<dbReference type="PROSITE" id="PS00022">
    <property type="entry name" value="EGF_1"/>
    <property type="match status" value="1"/>
</dbReference>
<evidence type="ECO:0000313" key="8">
    <source>
        <dbReference type="WBParaSite" id="jg18478"/>
    </source>
</evidence>
<evidence type="ECO:0000259" key="6">
    <source>
        <dbReference type="PROSITE" id="PS50026"/>
    </source>
</evidence>
<evidence type="ECO:0000256" key="2">
    <source>
        <dbReference type="ARBA" id="ARBA00023157"/>
    </source>
</evidence>
<dbReference type="PROSITE" id="PS50092">
    <property type="entry name" value="TSP1"/>
    <property type="match status" value="1"/>
</dbReference>
<dbReference type="SMART" id="SM00042">
    <property type="entry name" value="CUB"/>
    <property type="match status" value="1"/>
</dbReference>
<keyword evidence="2 3" id="KW-1015">Disulfide bond</keyword>
<dbReference type="PANTHER" id="PTHR24251:SF30">
    <property type="entry name" value="MEMBRANE FRIZZLED-RELATED PROTEIN"/>
    <property type="match status" value="1"/>
</dbReference>
<dbReference type="Pfam" id="PF00090">
    <property type="entry name" value="TSP_1"/>
    <property type="match status" value="1"/>
</dbReference>
<feature type="compositionally biased region" description="Low complexity" evidence="4">
    <location>
        <begin position="169"/>
        <end position="202"/>
    </location>
</feature>
<dbReference type="Gene3D" id="2.20.100.10">
    <property type="entry name" value="Thrombospondin type-1 (TSP1) repeat"/>
    <property type="match status" value="1"/>
</dbReference>
<dbReference type="InterPro" id="IPR000742">
    <property type="entry name" value="EGF"/>
</dbReference>
<keyword evidence="7" id="KW-1185">Reference proteome</keyword>
<dbReference type="PROSITE" id="PS01180">
    <property type="entry name" value="CUB"/>
    <property type="match status" value="1"/>
</dbReference>
<evidence type="ECO:0000256" key="4">
    <source>
        <dbReference type="SAM" id="MobiDB-lite"/>
    </source>
</evidence>
<dbReference type="Pfam" id="PF00431">
    <property type="entry name" value="CUB"/>
    <property type="match status" value="1"/>
</dbReference>
<comment type="caution">
    <text evidence="3">Lacks conserved residue(s) required for the propagation of feature annotation.</text>
</comment>
<dbReference type="PROSITE" id="PS01186">
    <property type="entry name" value="EGF_2"/>
    <property type="match status" value="1"/>
</dbReference>
<dbReference type="SUPFAM" id="SSF82895">
    <property type="entry name" value="TSP-1 type 1 repeat"/>
    <property type="match status" value="1"/>
</dbReference>
<name>A0A915DDI7_9BILA</name>
<dbReference type="SMART" id="SM00209">
    <property type="entry name" value="TSP1"/>
    <property type="match status" value="1"/>
</dbReference>
<dbReference type="PANTHER" id="PTHR24251">
    <property type="entry name" value="OVOCHYMASE-RELATED"/>
    <property type="match status" value="1"/>
</dbReference>
<feature type="region of interest" description="Disordered" evidence="4">
    <location>
        <begin position="169"/>
        <end position="203"/>
    </location>
</feature>
<dbReference type="InterPro" id="IPR035914">
    <property type="entry name" value="Sperma_CUB_dom_sf"/>
</dbReference>
<dbReference type="CDD" id="cd00041">
    <property type="entry name" value="CUB"/>
    <property type="match status" value="1"/>
</dbReference>
<feature type="region of interest" description="Disordered" evidence="4">
    <location>
        <begin position="291"/>
        <end position="310"/>
    </location>
</feature>
<dbReference type="InterPro" id="IPR036383">
    <property type="entry name" value="TSP1_rpt_sf"/>
</dbReference>
<dbReference type="PROSITE" id="PS50026">
    <property type="entry name" value="EGF_3"/>
    <property type="match status" value="1"/>
</dbReference>
<dbReference type="AlphaFoldDB" id="A0A915DDI7"/>
<dbReference type="InterPro" id="IPR000884">
    <property type="entry name" value="TSP1_rpt"/>
</dbReference>
<reference evidence="8" key="1">
    <citation type="submission" date="2022-11" db="UniProtKB">
        <authorList>
            <consortium name="WormBaseParasite"/>
        </authorList>
    </citation>
    <scope>IDENTIFICATION</scope>
</reference>
<evidence type="ECO:0000256" key="3">
    <source>
        <dbReference type="PROSITE-ProRule" id="PRU00076"/>
    </source>
</evidence>
<evidence type="ECO:0000313" key="7">
    <source>
        <dbReference type="Proteomes" id="UP000887574"/>
    </source>
</evidence>
<proteinExistence type="predicted"/>